<dbReference type="CDD" id="cd16917">
    <property type="entry name" value="HATPase_UhpB-NarQ-NarX-like"/>
    <property type="match status" value="1"/>
</dbReference>
<feature type="transmembrane region" description="Helical" evidence="5">
    <location>
        <begin position="93"/>
        <end position="113"/>
    </location>
</feature>
<dbReference type="Gene3D" id="1.20.5.1930">
    <property type="match status" value="1"/>
</dbReference>
<gene>
    <name evidence="7" type="ORF">ACFP1B_04260</name>
</gene>
<comment type="caution">
    <text evidence="7">The sequence shown here is derived from an EMBL/GenBank/DDBJ whole genome shotgun (WGS) entry which is preliminary data.</text>
</comment>
<feature type="compositionally biased region" description="Basic and acidic residues" evidence="4">
    <location>
        <begin position="439"/>
        <end position="457"/>
    </location>
</feature>
<evidence type="ECO:0000256" key="4">
    <source>
        <dbReference type="SAM" id="MobiDB-lite"/>
    </source>
</evidence>
<keyword evidence="3" id="KW-0902">Two-component regulatory system</keyword>
<reference evidence="8" key="1">
    <citation type="journal article" date="2019" name="Int. J. Syst. Evol. Microbiol.">
        <title>The Global Catalogue of Microorganisms (GCM) 10K type strain sequencing project: providing services to taxonomists for standard genome sequencing and annotation.</title>
        <authorList>
            <consortium name="The Broad Institute Genomics Platform"/>
            <consortium name="The Broad Institute Genome Sequencing Center for Infectious Disease"/>
            <person name="Wu L."/>
            <person name="Ma J."/>
        </authorList>
    </citation>
    <scope>NUCLEOTIDE SEQUENCE [LARGE SCALE GENOMIC DNA]</scope>
    <source>
        <strain evidence="8">JCM 4147</strain>
    </source>
</reference>
<dbReference type="Proteomes" id="UP001596200">
    <property type="component" value="Unassembled WGS sequence"/>
</dbReference>
<feature type="transmembrane region" description="Helical" evidence="5">
    <location>
        <begin position="52"/>
        <end position="72"/>
    </location>
</feature>
<dbReference type="SUPFAM" id="SSF55874">
    <property type="entry name" value="ATPase domain of HSP90 chaperone/DNA topoisomerase II/histidine kinase"/>
    <property type="match status" value="1"/>
</dbReference>
<name>A0ABW1GG84_9ACTN</name>
<dbReference type="RefSeq" id="WP_344513908.1">
    <property type="nucleotide sequence ID" value="NZ_BAAATU010000027.1"/>
</dbReference>
<accession>A0ABW1GG84</accession>
<feature type="domain" description="Signal transduction histidine kinase subgroup 3 dimerisation and phosphoacceptor" evidence="6">
    <location>
        <begin position="216"/>
        <end position="283"/>
    </location>
</feature>
<evidence type="ECO:0000313" key="7">
    <source>
        <dbReference type="EMBL" id="MFC5912647.1"/>
    </source>
</evidence>
<dbReference type="Pfam" id="PF07730">
    <property type="entry name" value="HisKA_3"/>
    <property type="match status" value="1"/>
</dbReference>
<evidence type="ECO:0000256" key="5">
    <source>
        <dbReference type="SAM" id="Phobius"/>
    </source>
</evidence>
<dbReference type="PANTHER" id="PTHR24421">
    <property type="entry name" value="NITRATE/NITRITE SENSOR PROTEIN NARX-RELATED"/>
    <property type="match status" value="1"/>
</dbReference>
<feature type="transmembrane region" description="Helical" evidence="5">
    <location>
        <begin position="21"/>
        <end position="40"/>
    </location>
</feature>
<keyword evidence="8" id="KW-1185">Reference proteome</keyword>
<dbReference type="Gene3D" id="3.30.565.10">
    <property type="entry name" value="Histidine kinase-like ATPase, C-terminal domain"/>
    <property type="match status" value="1"/>
</dbReference>
<dbReference type="GO" id="GO:0016301">
    <property type="term" value="F:kinase activity"/>
    <property type="evidence" value="ECO:0007669"/>
    <property type="project" value="UniProtKB-KW"/>
</dbReference>
<keyword evidence="2 7" id="KW-0418">Kinase</keyword>
<evidence type="ECO:0000256" key="2">
    <source>
        <dbReference type="ARBA" id="ARBA00022777"/>
    </source>
</evidence>
<keyword evidence="5" id="KW-0812">Transmembrane</keyword>
<dbReference type="InterPro" id="IPR036890">
    <property type="entry name" value="HATPase_C_sf"/>
</dbReference>
<sequence length="502" mass="53860">MLVGGWRRSWQRRSKLERIDLYSRLTLWVIPWLFALSWQLVPFKSDIRHAPLPIALGVALLLVSLVQCLLSNRNVQLSYQHYLGTAVFPRRRQLTPMALLLVHLGLLTALVGVDGVDGPGLLLMASNAPMAFAITQTLLVPVRTFLIQTCALTVLNVGVLAAVGVRGGTLVGVVPATLFSCLLALISVRPSAWSLGVMWQAEEARDLQARLAVAEERVRFGRDMHDVLGRNLAVIALKSELAVELAQRGRPEAVDQMVEVQRIARTSQQEVRDVVRGYREADLSTELAGARGVLNAAGIKCAVVGDAGGELPAPVQSALGWVVREAATNVLRHGDPRHCTIRLGSSADAVVLRVENDGVAVAASGPDGGSGAGGASGPGGSGLTGLRERLRVLDGSLEAGPAGNGLFRLTATIPLAPTAPSADREKPPTFQEKPPTYRKVPDPRDAEPHDEQPHDEQPQATAPQTPAPRDEQPQTTAPQRPAPRDEQPLIGREGPALQEERR</sequence>
<dbReference type="EMBL" id="JBHSPU010000003">
    <property type="protein sequence ID" value="MFC5912647.1"/>
    <property type="molecule type" value="Genomic_DNA"/>
</dbReference>
<feature type="compositionally biased region" description="Gly residues" evidence="4">
    <location>
        <begin position="366"/>
        <end position="383"/>
    </location>
</feature>
<dbReference type="InterPro" id="IPR011712">
    <property type="entry name" value="Sig_transdc_His_kin_sub3_dim/P"/>
</dbReference>
<keyword evidence="5" id="KW-1133">Transmembrane helix</keyword>
<keyword evidence="1" id="KW-0808">Transferase</keyword>
<organism evidence="7 8">
    <name type="scientific">Streptomyces pulveraceus</name>
    <dbReference type="NCBI Taxonomy" id="68258"/>
    <lineage>
        <taxon>Bacteria</taxon>
        <taxon>Bacillati</taxon>
        <taxon>Actinomycetota</taxon>
        <taxon>Actinomycetes</taxon>
        <taxon>Kitasatosporales</taxon>
        <taxon>Streptomycetaceae</taxon>
        <taxon>Streptomyces</taxon>
    </lineage>
</organism>
<evidence type="ECO:0000256" key="1">
    <source>
        <dbReference type="ARBA" id="ARBA00022679"/>
    </source>
</evidence>
<feature type="region of interest" description="Disordered" evidence="4">
    <location>
        <begin position="363"/>
        <end position="383"/>
    </location>
</feature>
<feature type="region of interest" description="Disordered" evidence="4">
    <location>
        <begin position="417"/>
        <end position="502"/>
    </location>
</feature>
<keyword evidence="5" id="KW-0472">Membrane</keyword>
<dbReference type="InterPro" id="IPR050482">
    <property type="entry name" value="Sensor_HK_TwoCompSys"/>
</dbReference>
<dbReference type="PANTHER" id="PTHR24421:SF63">
    <property type="entry name" value="SENSOR HISTIDINE KINASE DESK"/>
    <property type="match status" value="1"/>
</dbReference>
<evidence type="ECO:0000259" key="6">
    <source>
        <dbReference type="Pfam" id="PF07730"/>
    </source>
</evidence>
<evidence type="ECO:0000313" key="8">
    <source>
        <dbReference type="Proteomes" id="UP001596200"/>
    </source>
</evidence>
<protein>
    <submittedName>
        <fullName evidence="7">Histidine kinase</fullName>
    </submittedName>
</protein>
<evidence type="ECO:0000256" key="3">
    <source>
        <dbReference type="ARBA" id="ARBA00023012"/>
    </source>
</evidence>
<proteinExistence type="predicted"/>